<reference evidence="3" key="1">
    <citation type="journal article" date="2005" name="Environ. Microbiol.">
        <title>Genetic and functional properties of uncultivated thermophilic crenarchaeotes from a subsurface gold mine as revealed by analysis of genome fragments.</title>
        <authorList>
            <person name="Nunoura T."/>
            <person name="Hirayama H."/>
            <person name="Takami H."/>
            <person name="Oida H."/>
            <person name="Nishi S."/>
            <person name="Shimamura S."/>
            <person name="Suzuki Y."/>
            <person name="Inagaki F."/>
            <person name="Takai K."/>
            <person name="Nealson K.H."/>
            <person name="Horikoshi K."/>
        </authorList>
    </citation>
    <scope>NUCLEOTIDE SEQUENCE</scope>
</reference>
<reference evidence="3" key="2">
    <citation type="journal article" date="2012" name="PLoS ONE">
        <title>A Deeply Branching Thermophilic Bacterium with an Ancient Acetyl-CoA Pathway Dominates a Subsurface Ecosystem.</title>
        <authorList>
            <person name="Takami H."/>
            <person name="Noguchi H."/>
            <person name="Takaki Y."/>
            <person name="Uchiyama I."/>
            <person name="Toyoda A."/>
            <person name="Nishi S."/>
            <person name="Chee G.-J."/>
            <person name="Arai W."/>
            <person name="Nunoura T."/>
            <person name="Itoh T."/>
            <person name="Hattori M."/>
            <person name="Takai K."/>
        </authorList>
    </citation>
    <scope>NUCLEOTIDE SEQUENCE</scope>
</reference>
<dbReference type="GO" id="GO:0005524">
    <property type="term" value="F:ATP binding"/>
    <property type="evidence" value="ECO:0007669"/>
    <property type="project" value="UniProtKB-KW"/>
</dbReference>
<dbReference type="InterPro" id="IPR037953">
    <property type="entry name" value="SbnI-like_N"/>
</dbReference>
<dbReference type="SUPFAM" id="SSF110849">
    <property type="entry name" value="ParB/Sulfiredoxin"/>
    <property type="match status" value="1"/>
</dbReference>
<protein>
    <submittedName>
        <fullName evidence="3">Hypothetical conserved protein</fullName>
    </submittedName>
</protein>
<dbReference type="InterPro" id="IPR023098">
    <property type="entry name" value="SerK/SbnI_C"/>
</dbReference>
<keyword evidence="2" id="KW-0067">ATP-binding</keyword>
<evidence type="ECO:0000256" key="2">
    <source>
        <dbReference type="ARBA" id="ARBA00022840"/>
    </source>
</evidence>
<dbReference type="InterPro" id="IPR036086">
    <property type="entry name" value="ParB/Sulfiredoxin_sf"/>
</dbReference>
<name>H5SBH2_9CHLR</name>
<evidence type="ECO:0000313" key="3">
    <source>
        <dbReference type="EMBL" id="BAL53508.1"/>
    </source>
</evidence>
<dbReference type="EMBL" id="AP011659">
    <property type="protein sequence ID" value="BAL53508.1"/>
    <property type="molecule type" value="Genomic_DNA"/>
</dbReference>
<sequence length="275" mass="31490">MIPNLPTLRILPLEALILHEEHDLQRTLPLVEKLRSQGILRNPPIVMPLNDGSGRYMVLDGANRVTSLRVMEFPHIVAQVVEPDDRRVTLQTWNHVVWGMKPATLLRALKQIEGLRLKKIDVMHSLTPPDCITLQIRLADERAYLGCVPASLDQEVRVLHAIVNAYKDRASLDRTSQTLLESFRSIYPDLTALVIFPRFDIPTVLNLAGRGQVLPTGITRFTVSPRALHLNYPLHELSSARSLEAKQEYLNHWIEERLKRKSVRYYAEATFLFDE</sequence>
<dbReference type="Gene3D" id="3.30.1760.10">
    <property type="entry name" value="Conserved hypothetical protein from pyrococcus furiosus pfu- 392566-001, domain 2"/>
    <property type="match status" value="1"/>
</dbReference>
<dbReference type="AlphaFoldDB" id="H5SBH2"/>
<dbReference type="Gene3D" id="3.90.1530.10">
    <property type="entry name" value="Conserved hypothetical protein from pyrococcus furiosus pfu- 392566-001, ParB domain"/>
    <property type="match status" value="1"/>
</dbReference>
<dbReference type="CDD" id="cd16388">
    <property type="entry name" value="SbnI_like_N"/>
    <property type="match status" value="1"/>
</dbReference>
<organism evidence="3">
    <name type="scientific">uncultured Chloroflexota bacterium</name>
    <dbReference type="NCBI Taxonomy" id="166587"/>
    <lineage>
        <taxon>Bacteria</taxon>
        <taxon>Bacillati</taxon>
        <taxon>Chloroflexota</taxon>
        <taxon>environmental samples</taxon>
    </lineage>
</organism>
<proteinExistence type="predicted"/>
<keyword evidence="1" id="KW-0547">Nucleotide-binding</keyword>
<accession>H5SBH2</accession>
<evidence type="ECO:0000256" key="1">
    <source>
        <dbReference type="ARBA" id="ARBA00022741"/>
    </source>
</evidence>
<gene>
    <name evidence="3" type="ORF">HGMM_F07C06C30</name>
</gene>